<dbReference type="SUPFAM" id="SSF53474">
    <property type="entry name" value="alpha/beta-Hydrolases"/>
    <property type="match status" value="1"/>
</dbReference>
<dbReference type="GO" id="GO:0005829">
    <property type="term" value="C:cytosol"/>
    <property type="evidence" value="ECO:0007669"/>
    <property type="project" value="TreeGrafter"/>
</dbReference>
<protein>
    <recommendedName>
        <fullName evidence="3 7">S-formylglutathione hydrolase</fullName>
        <ecNumber evidence="2 7">3.1.2.12</ecNumber>
    </recommendedName>
</protein>
<evidence type="ECO:0000256" key="6">
    <source>
        <dbReference type="PIRSR" id="PIRSR614186-1"/>
    </source>
</evidence>
<name>A0A317XRQ6_9BASI</name>
<accession>A0A317XRQ6</accession>
<dbReference type="Gene3D" id="3.40.50.1820">
    <property type="entry name" value="alpha/beta hydrolase"/>
    <property type="match status" value="1"/>
</dbReference>
<dbReference type="PANTHER" id="PTHR10061:SF0">
    <property type="entry name" value="S-FORMYLGLUTATHIONE HYDROLASE"/>
    <property type="match status" value="1"/>
</dbReference>
<evidence type="ECO:0000313" key="9">
    <source>
        <dbReference type="Proteomes" id="UP000246740"/>
    </source>
</evidence>
<evidence type="ECO:0000313" key="8">
    <source>
        <dbReference type="EMBL" id="PWY99980.1"/>
    </source>
</evidence>
<dbReference type="GO" id="GO:0052689">
    <property type="term" value="F:carboxylic ester hydrolase activity"/>
    <property type="evidence" value="ECO:0007669"/>
    <property type="project" value="UniProtKB-KW"/>
</dbReference>
<evidence type="ECO:0000256" key="3">
    <source>
        <dbReference type="ARBA" id="ARBA00016774"/>
    </source>
</evidence>
<dbReference type="EMBL" id="KZ819193">
    <property type="protein sequence ID" value="PWY99980.1"/>
    <property type="molecule type" value="Genomic_DNA"/>
</dbReference>
<keyword evidence="7" id="KW-0963">Cytoplasm</keyword>
<comment type="subcellular location">
    <subcellularLocation>
        <location evidence="7">Cytoplasm</location>
    </subcellularLocation>
</comment>
<dbReference type="NCBIfam" id="TIGR02821">
    <property type="entry name" value="fghA_ester_D"/>
    <property type="match status" value="1"/>
</dbReference>
<reference evidence="8 9" key="1">
    <citation type="journal article" date="2018" name="Mol. Biol. Evol.">
        <title>Broad Genomic Sampling Reveals a Smut Pathogenic Ancestry of the Fungal Clade Ustilaginomycotina.</title>
        <authorList>
            <person name="Kijpornyongpan T."/>
            <person name="Mondo S.J."/>
            <person name="Barry K."/>
            <person name="Sandor L."/>
            <person name="Lee J."/>
            <person name="Lipzen A."/>
            <person name="Pangilinan J."/>
            <person name="LaButti K."/>
            <person name="Hainaut M."/>
            <person name="Henrissat B."/>
            <person name="Grigoriev I.V."/>
            <person name="Spatafora J.W."/>
            <person name="Aime M.C."/>
        </authorList>
    </citation>
    <scope>NUCLEOTIDE SEQUENCE [LARGE SCALE GENOMIC DNA]</scope>
    <source>
        <strain evidence="8 9">MCA 3645</strain>
    </source>
</reference>
<dbReference type="GO" id="GO:0046294">
    <property type="term" value="P:formaldehyde catabolic process"/>
    <property type="evidence" value="ECO:0007669"/>
    <property type="project" value="InterPro"/>
</dbReference>
<proteinExistence type="inferred from homology"/>
<keyword evidence="9" id="KW-1185">Reference proteome</keyword>
<comment type="similarity">
    <text evidence="1 7">Belongs to the esterase D family.</text>
</comment>
<evidence type="ECO:0000256" key="1">
    <source>
        <dbReference type="ARBA" id="ARBA00005622"/>
    </source>
</evidence>
<comment type="catalytic activity">
    <reaction evidence="7">
        <text>S-formylglutathione + H2O = formate + glutathione + H(+)</text>
        <dbReference type="Rhea" id="RHEA:14961"/>
        <dbReference type="ChEBI" id="CHEBI:15377"/>
        <dbReference type="ChEBI" id="CHEBI:15378"/>
        <dbReference type="ChEBI" id="CHEBI:15740"/>
        <dbReference type="ChEBI" id="CHEBI:57688"/>
        <dbReference type="ChEBI" id="CHEBI:57925"/>
        <dbReference type="EC" id="3.1.2.12"/>
    </reaction>
</comment>
<dbReference type="GO" id="GO:0018738">
    <property type="term" value="F:S-formylglutathione hydrolase activity"/>
    <property type="evidence" value="ECO:0007669"/>
    <property type="project" value="UniProtKB-EC"/>
</dbReference>
<dbReference type="Pfam" id="PF00756">
    <property type="entry name" value="Esterase"/>
    <property type="match status" value="1"/>
</dbReference>
<dbReference type="FunFam" id="3.40.50.1820:FF:000002">
    <property type="entry name" value="S-formylglutathione hydrolase"/>
    <property type="match status" value="1"/>
</dbReference>
<organism evidence="8 9">
    <name type="scientific">Testicularia cyperi</name>
    <dbReference type="NCBI Taxonomy" id="1882483"/>
    <lineage>
        <taxon>Eukaryota</taxon>
        <taxon>Fungi</taxon>
        <taxon>Dikarya</taxon>
        <taxon>Basidiomycota</taxon>
        <taxon>Ustilaginomycotina</taxon>
        <taxon>Ustilaginomycetes</taxon>
        <taxon>Ustilaginales</taxon>
        <taxon>Anthracoideaceae</taxon>
        <taxon>Testicularia</taxon>
    </lineage>
</organism>
<evidence type="ECO:0000256" key="7">
    <source>
        <dbReference type="RuleBase" id="RU363068"/>
    </source>
</evidence>
<dbReference type="InterPro" id="IPR014186">
    <property type="entry name" value="S-formylglutathione_hydrol"/>
</dbReference>
<dbReference type="AlphaFoldDB" id="A0A317XRQ6"/>
<keyword evidence="5 7" id="KW-0378">Hydrolase</keyword>
<dbReference type="STRING" id="1882483.A0A317XRQ6"/>
<gene>
    <name evidence="8" type="ORF">BCV70DRAFT_200153</name>
</gene>
<dbReference type="OrthoDB" id="420518at2759"/>
<evidence type="ECO:0000256" key="5">
    <source>
        <dbReference type="ARBA" id="ARBA00022801"/>
    </source>
</evidence>
<dbReference type="Proteomes" id="UP000246740">
    <property type="component" value="Unassembled WGS sequence"/>
</dbReference>
<evidence type="ECO:0000256" key="2">
    <source>
        <dbReference type="ARBA" id="ARBA00012479"/>
    </source>
</evidence>
<evidence type="ECO:0000256" key="4">
    <source>
        <dbReference type="ARBA" id="ARBA00022487"/>
    </source>
</evidence>
<dbReference type="InParanoid" id="A0A317XRQ6"/>
<dbReference type="InterPro" id="IPR029058">
    <property type="entry name" value="AB_hydrolase_fold"/>
</dbReference>
<keyword evidence="4 7" id="KW-0719">Serine esterase</keyword>
<feature type="active site" description="Charge relay system" evidence="6">
    <location>
        <position position="269"/>
    </location>
</feature>
<comment type="function">
    <text evidence="7">Serine hydrolase involved in the detoxification of formaldehyde.</text>
</comment>
<dbReference type="PANTHER" id="PTHR10061">
    <property type="entry name" value="S-FORMYLGLUTATHIONE HYDROLASE"/>
    <property type="match status" value="1"/>
</dbReference>
<feature type="active site" description="Charge relay system" evidence="6">
    <location>
        <position position="234"/>
    </location>
</feature>
<feature type="active site" description="Charge relay system" evidence="6">
    <location>
        <position position="157"/>
    </location>
</feature>
<sequence length="291" mass="31629">MSFETKSTNKVCGGKLTKYSFASQSLGGLTTNINVFLPADASSSDGNEASRVPVLYFLAGLTCTEDNAAQKGGFFHAAAQHNIALVFPDTSPRGAGAPAEDDAYDFGTGAGFYLDATADAYSQHYNMYSYIVRELPALLEQNKIPIDTKRASITGHSMGGHGALTIYLKNHSAYKSCSAFSPICNPTNSPWGKKAFEGYLAHPASEAEQYDATLLLKHSTDTDLHILIHSGTADDFYKQNQLLPEHLADVANDKNITDFTLNLVDGYDHSYFFISTFAPQHVEFHAKFLNA</sequence>
<dbReference type="InterPro" id="IPR000801">
    <property type="entry name" value="Esterase-like"/>
</dbReference>
<dbReference type="EC" id="3.1.2.12" evidence="2 7"/>